<dbReference type="EMBL" id="LT607413">
    <property type="protein sequence ID" value="SCF26338.1"/>
    <property type="molecule type" value="Genomic_DNA"/>
</dbReference>
<dbReference type="InterPro" id="IPR011024">
    <property type="entry name" value="G_crystallin-like"/>
</dbReference>
<name>A0A1C4Z046_MICEC</name>
<evidence type="ECO:0000313" key="2">
    <source>
        <dbReference type="Proteomes" id="UP000198253"/>
    </source>
</evidence>
<reference evidence="2" key="1">
    <citation type="submission" date="2016-06" db="EMBL/GenBank/DDBJ databases">
        <authorList>
            <person name="Varghese N."/>
            <person name="Submissions Spin"/>
        </authorList>
    </citation>
    <scope>NUCLEOTIDE SEQUENCE [LARGE SCALE GENOMIC DNA]</scope>
    <source>
        <strain evidence="2">DSM 43816</strain>
    </source>
</reference>
<sequence>MHRVPRVPITIDGRSVSPDTITKYNGRPLYMAPLPEGRLAVFTKPADFERFVSGRGGPAHALAKPVKNADPRTPRRGWGFVEAGKEATGPSTQEWPYTGSVLWEHMHLGGYGLWVEDGWGYSDLSKVSMPCPFCGSYNDKASSVWTSAVSYLVVWEHANYTGSTFWWPPGTTHNYLEDIGWNDRISSFASYR</sequence>
<accession>A0A1C4Z046</accession>
<protein>
    <submittedName>
        <fullName evidence="1">Uncharacterized protein</fullName>
    </submittedName>
</protein>
<dbReference type="SUPFAM" id="SSF49695">
    <property type="entry name" value="gamma-Crystallin-like"/>
    <property type="match status" value="1"/>
</dbReference>
<dbReference type="InParanoid" id="A0A1C4Z046"/>
<evidence type="ECO:0000313" key="1">
    <source>
        <dbReference type="EMBL" id="SCF26338.1"/>
    </source>
</evidence>
<gene>
    <name evidence="1" type="ORF">GA0070618_4604</name>
</gene>
<proteinExistence type="predicted"/>
<keyword evidence="2" id="KW-1185">Reference proteome</keyword>
<dbReference type="Gene3D" id="2.60.20.10">
    <property type="entry name" value="Crystallins"/>
    <property type="match status" value="1"/>
</dbReference>
<organism evidence="1 2">
    <name type="scientific">Micromonospora echinospora</name>
    <name type="common">Micromonospora purpurea</name>
    <dbReference type="NCBI Taxonomy" id="1877"/>
    <lineage>
        <taxon>Bacteria</taxon>
        <taxon>Bacillati</taxon>
        <taxon>Actinomycetota</taxon>
        <taxon>Actinomycetes</taxon>
        <taxon>Micromonosporales</taxon>
        <taxon>Micromonosporaceae</taxon>
        <taxon>Micromonospora</taxon>
    </lineage>
</organism>
<dbReference type="Proteomes" id="UP000198253">
    <property type="component" value="Chromosome I"/>
</dbReference>
<dbReference type="AlphaFoldDB" id="A0A1C4Z046"/>